<protein>
    <submittedName>
        <fullName evidence="2">Uncharacterized protein</fullName>
    </submittedName>
</protein>
<keyword evidence="3" id="KW-1185">Reference proteome</keyword>
<evidence type="ECO:0000313" key="2">
    <source>
        <dbReference type="EMBL" id="SMC74441.1"/>
    </source>
</evidence>
<name>A0A1W2BNI8_9FIRM</name>
<dbReference type="Pfam" id="PF04143">
    <property type="entry name" value="Sulf_transp"/>
    <property type="match status" value="1"/>
</dbReference>
<feature type="transmembrane region" description="Helical" evidence="1">
    <location>
        <begin position="71"/>
        <end position="94"/>
    </location>
</feature>
<gene>
    <name evidence="2" type="ORF">SAMN04488500_10827</name>
</gene>
<dbReference type="Proteomes" id="UP000192738">
    <property type="component" value="Unassembled WGS sequence"/>
</dbReference>
<evidence type="ECO:0000256" key="1">
    <source>
        <dbReference type="SAM" id="Phobius"/>
    </source>
</evidence>
<dbReference type="STRING" id="112901.SAMN04488500_10827"/>
<sequence>MTELVYGFITGVLFGFFLQKGRVLRYDKQLAALLLKDMTIVKFMLSHIVVAMVGVYFLYDLGMVKLAIKPTILGGVIVGGLIFGLGWGLVGYCPGTSLGALGEGRLDALWGIFGMLVGAALYAEAYPFLKTSVLTWGDYGKITIPQVLAVNHWFIIVPFVAATIFFFRWLERKGL</sequence>
<proteinExistence type="predicted"/>
<evidence type="ECO:0000313" key="3">
    <source>
        <dbReference type="Proteomes" id="UP000192738"/>
    </source>
</evidence>
<dbReference type="RefSeq" id="WP_084575741.1">
    <property type="nucleotide sequence ID" value="NZ_CP155572.1"/>
</dbReference>
<keyword evidence="1" id="KW-1133">Transmembrane helix</keyword>
<organism evidence="2 3">
    <name type="scientific">Sporomusa malonica</name>
    <dbReference type="NCBI Taxonomy" id="112901"/>
    <lineage>
        <taxon>Bacteria</taxon>
        <taxon>Bacillati</taxon>
        <taxon>Bacillota</taxon>
        <taxon>Negativicutes</taxon>
        <taxon>Selenomonadales</taxon>
        <taxon>Sporomusaceae</taxon>
        <taxon>Sporomusa</taxon>
    </lineage>
</organism>
<dbReference type="OrthoDB" id="9790409at2"/>
<dbReference type="AlphaFoldDB" id="A0A1W2BNI8"/>
<reference evidence="2 3" key="1">
    <citation type="submission" date="2017-04" db="EMBL/GenBank/DDBJ databases">
        <authorList>
            <person name="Afonso C.L."/>
            <person name="Miller P.J."/>
            <person name="Scott M.A."/>
            <person name="Spackman E."/>
            <person name="Goraichik I."/>
            <person name="Dimitrov K.M."/>
            <person name="Suarez D.L."/>
            <person name="Swayne D.E."/>
        </authorList>
    </citation>
    <scope>NUCLEOTIDE SEQUENCE [LARGE SCALE GENOMIC DNA]</scope>
    <source>
        <strain evidence="2 3">DSM 5090</strain>
    </source>
</reference>
<accession>A0A1W2BNI8</accession>
<dbReference type="EMBL" id="FWXI01000008">
    <property type="protein sequence ID" value="SMC74441.1"/>
    <property type="molecule type" value="Genomic_DNA"/>
</dbReference>
<keyword evidence="1" id="KW-0472">Membrane</keyword>
<feature type="transmembrane region" description="Helical" evidence="1">
    <location>
        <begin position="6"/>
        <end position="23"/>
    </location>
</feature>
<feature type="transmembrane region" description="Helical" evidence="1">
    <location>
        <begin position="106"/>
        <end position="129"/>
    </location>
</feature>
<dbReference type="InterPro" id="IPR007272">
    <property type="entry name" value="Sulf_transp_TsuA/YedE"/>
</dbReference>
<feature type="transmembrane region" description="Helical" evidence="1">
    <location>
        <begin position="149"/>
        <end position="170"/>
    </location>
</feature>
<feature type="transmembrane region" description="Helical" evidence="1">
    <location>
        <begin position="43"/>
        <end position="59"/>
    </location>
</feature>
<keyword evidence="1" id="KW-0812">Transmembrane</keyword>